<feature type="domain" description="Cobalamin adenosyltransferase-like" evidence="7">
    <location>
        <begin position="8"/>
        <end position="171"/>
    </location>
</feature>
<dbReference type="InterPro" id="IPR029499">
    <property type="entry name" value="PduO-typ"/>
</dbReference>
<reference evidence="8" key="1">
    <citation type="submission" date="2020-05" db="EMBL/GenBank/DDBJ databases">
        <title>Sulfur intermediates as new biogeochemical hubs in an aquatic model microbial ecosystem.</title>
        <authorList>
            <person name="Vigneron A."/>
        </authorList>
    </citation>
    <scope>NUCLEOTIDE SEQUENCE</scope>
    <source>
        <strain evidence="8">Bin.250</strain>
    </source>
</reference>
<comment type="catalytic activity">
    <reaction evidence="6">
        <text>2 cob(II)yrinate a,c diamide + reduced [electron-transfer flavoprotein] + 2 ATP = 2 adenosylcob(III)yrinate a,c-diamide + 2 triphosphate + oxidized [electron-transfer flavoprotein] + 3 H(+)</text>
        <dbReference type="Rhea" id="RHEA:11528"/>
        <dbReference type="Rhea" id="RHEA-COMP:10685"/>
        <dbReference type="Rhea" id="RHEA-COMP:10686"/>
        <dbReference type="ChEBI" id="CHEBI:15378"/>
        <dbReference type="ChEBI" id="CHEBI:18036"/>
        <dbReference type="ChEBI" id="CHEBI:30616"/>
        <dbReference type="ChEBI" id="CHEBI:57692"/>
        <dbReference type="ChEBI" id="CHEBI:58307"/>
        <dbReference type="ChEBI" id="CHEBI:58503"/>
        <dbReference type="ChEBI" id="CHEBI:58537"/>
        <dbReference type="EC" id="2.5.1.17"/>
    </reaction>
</comment>
<dbReference type="PANTHER" id="PTHR12213:SF0">
    <property type="entry name" value="CORRINOID ADENOSYLTRANSFERASE MMAB"/>
    <property type="match status" value="1"/>
</dbReference>
<keyword evidence="4 6" id="KW-0547">Nucleotide-binding</keyword>
<evidence type="ECO:0000259" key="7">
    <source>
        <dbReference type="Pfam" id="PF01923"/>
    </source>
</evidence>
<dbReference type="FunFam" id="1.20.1200.10:FF:000001">
    <property type="entry name" value="Cob(I)yrinic acid a,c-diamide adenosyltransferase"/>
    <property type="match status" value="1"/>
</dbReference>
<organism evidence="8 9">
    <name type="scientific">SAR86 cluster bacterium</name>
    <dbReference type="NCBI Taxonomy" id="2030880"/>
    <lineage>
        <taxon>Bacteria</taxon>
        <taxon>Pseudomonadati</taxon>
        <taxon>Pseudomonadota</taxon>
        <taxon>Gammaproteobacteria</taxon>
        <taxon>SAR86 cluster</taxon>
    </lineage>
</organism>
<evidence type="ECO:0000256" key="5">
    <source>
        <dbReference type="ARBA" id="ARBA00022840"/>
    </source>
</evidence>
<dbReference type="EC" id="2.5.1.17" evidence="6"/>
<evidence type="ECO:0000313" key="9">
    <source>
        <dbReference type="Proteomes" id="UP000754644"/>
    </source>
</evidence>
<dbReference type="NCBIfam" id="TIGR00636">
    <property type="entry name" value="PduO_Nterm"/>
    <property type="match status" value="1"/>
</dbReference>
<evidence type="ECO:0000256" key="2">
    <source>
        <dbReference type="ARBA" id="ARBA00011233"/>
    </source>
</evidence>
<comment type="subunit">
    <text evidence="2">Homotrimer.</text>
</comment>
<dbReference type="GO" id="GO:0008817">
    <property type="term" value="F:corrinoid adenosyltransferase activity"/>
    <property type="evidence" value="ECO:0007669"/>
    <property type="project" value="UniProtKB-UniRule"/>
</dbReference>
<dbReference type="PANTHER" id="PTHR12213">
    <property type="entry name" value="CORRINOID ADENOSYLTRANSFERASE"/>
    <property type="match status" value="1"/>
</dbReference>
<keyword evidence="6" id="KW-0169">Cobalamin biosynthesis</keyword>
<evidence type="ECO:0000313" key="8">
    <source>
        <dbReference type="EMBL" id="NQV65022.1"/>
    </source>
</evidence>
<dbReference type="GO" id="GO:0009236">
    <property type="term" value="P:cobalamin biosynthetic process"/>
    <property type="evidence" value="ECO:0007669"/>
    <property type="project" value="UniProtKB-UniRule"/>
</dbReference>
<dbReference type="AlphaFoldDB" id="A0A972VXU2"/>
<dbReference type="Proteomes" id="UP000754644">
    <property type="component" value="Unassembled WGS sequence"/>
</dbReference>
<dbReference type="Gene3D" id="1.20.1200.10">
    <property type="entry name" value="Cobalamin adenosyltransferase-like"/>
    <property type="match status" value="1"/>
</dbReference>
<comment type="similarity">
    <text evidence="1 6">Belongs to the Cob(I)alamin adenosyltransferase family.</text>
</comment>
<dbReference type="InterPro" id="IPR016030">
    <property type="entry name" value="CblAdoTrfase-like"/>
</dbReference>
<dbReference type="SUPFAM" id="SSF89028">
    <property type="entry name" value="Cobalamin adenosyltransferase-like"/>
    <property type="match status" value="1"/>
</dbReference>
<dbReference type="Pfam" id="PF01923">
    <property type="entry name" value="Cob_adeno_trans"/>
    <property type="match status" value="1"/>
</dbReference>
<proteinExistence type="inferred from homology"/>
<dbReference type="GO" id="GO:0005524">
    <property type="term" value="F:ATP binding"/>
    <property type="evidence" value="ECO:0007669"/>
    <property type="project" value="UniProtKB-UniRule"/>
</dbReference>
<gene>
    <name evidence="8" type="ORF">HQ497_06630</name>
</gene>
<keyword evidence="5 6" id="KW-0067">ATP-binding</keyword>
<sequence length="188" mass="21070">MGKRLSKIYTRTGDLGETGLGDGHRIKKNAPRIQAIGSVDELNSTLGLLIEEIIAQQHEGIQPIGEFLRYSQHRIFDLGGELSIPDFRIIAAKHVTDIENRLDELNAELAPLENFILPGGSRLIATFHMARSICRRAERDIVTLALDTSINEEGLKYLNRLSDYLFVAARYTAKSQGVDEVLWQKDLV</sequence>
<comment type="pathway">
    <text evidence="6">Cofactor biosynthesis; adenosylcobalamin biosynthesis; adenosylcobalamin from cob(II)yrinate a,c-diamide: step 2/7.</text>
</comment>
<keyword evidence="3 6" id="KW-0808">Transferase</keyword>
<evidence type="ECO:0000256" key="6">
    <source>
        <dbReference type="RuleBase" id="RU366026"/>
    </source>
</evidence>
<name>A0A972VXU2_9GAMM</name>
<dbReference type="InterPro" id="IPR036451">
    <property type="entry name" value="CblAdoTrfase-like_sf"/>
</dbReference>
<comment type="catalytic activity">
    <reaction evidence="6">
        <text>2 cob(II)alamin + reduced [electron-transfer flavoprotein] + 2 ATP = 2 adenosylcob(III)alamin + 2 triphosphate + oxidized [electron-transfer flavoprotein] + 3 H(+)</text>
        <dbReference type="Rhea" id="RHEA:28671"/>
        <dbReference type="Rhea" id="RHEA-COMP:10685"/>
        <dbReference type="Rhea" id="RHEA-COMP:10686"/>
        <dbReference type="ChEBI" id="CHEBI:15378"/>
        <dbReference type="ChEBI" id="CHEBI:16304"/>
        <dbReference type="ChEBI" id="CHEBI:18036"/>
        <dbReference type="ChEBI" id="CHEBI:18408"/>
        <dbReference type="ChEBI" id="CHEBI:30616"/>
        <dbReference type="ChEBI" id="CHEBI:57692"/>
        <dbReference type="ChEBI" id="CHEBI:58307"/>
        <dbReference type="EC" id="2.5.1.17"/>
    </reaction>
</comment>
<comment type="caution">
    <text evidence="8">The sequence shown here is derived from an EMBL/GenBank/DDBJ whole genome shotgun (WGS) entry which is preliminary data.</text>
</comment>
<accession>A0A972VXU2</accession>
<protein>
    <recommendedName>
        <fullName evidence="6">Corrinoid adenosyltransferase</fullName>
        <ecNumber evidence="6">2.5.1.17</ecNumber>
    </recommendedName>
    <alternativeName>
        <fullName evidence="6">Cob(II)alamin adenosyltransferase</fullName>
    </alternativeName>
    <alternativeName>
        <fullName evidence="6">Cob(II)yrinic acid a,c-diamide adenosyltransferase</fullName>
    </alternativeName>
    <alternativeName>
        <fullName evidence="6">Cobinamide/cobalamin adenosyltransferase</fullName>
    </alternativeName>
</protein>
<dbReference type="EMBL" id="JABMOJ010000245">
    <property type="protein sequence ID" value="NQV65022.1"/>
    <property type="molecule type" value="Genomic_DNA"/>
</dbReference>
<evidence type="ECO:0000256" key="3">
    <source>
        <dbReference type="ARBA" id="ARBA00022679"/>
    </source>
</evidence>
<evidence type="ECO:0000256" key="1">
    <source>
        <dbReference type="ARBA" id="ARBA00007487"/>
    </source>
</evidence>
<evidence type="ECO:0000256" key="4">
    <source>
        <dbReference type="ARBA" id="ARBA00022741"/>
    </source>
</evidence>